<comment type="subunit">
    <text evidence="2">Monomer.</text>
</comment>
<accession>A0A346A414</accession>
<dbReference type="GO" id="GO:0045454">
    <property type="term" value="P:cell redox homeostasis"/>
    <property type="evidence" value="ECO:0007669"/>
    <property type="project" value="TreeGrafter"/>
</dbReference>
<evidence type="ECO:0000256" key="8">
    <source>
        <dbReference type="ARBA" id="ARBA00023284"/>
    </source>
</evidence>
<evidence type="ECO:0000256" key="12">
    <source>
        <dbReference type="ARBA" id="ARBA00049091"/>
    </source>
</evidence>
<dbReference type="KEGG" id="ptaw:DW352_07665"/>
<evidence type="ECO:0000256" key="7">
    <source>
        <dbReference type="ARBA" id="ARBA00023157"/>
    </source>
</evidence>
<evidence type="ECO:0000256" key="2">
    <source>
        <dbReference type="ARBA" id="ARBA00011245"/>
    </source>
</evidence>
<evidence type="ECO:0000256" key="1">
    <source>
        <dbReference type="ARBA" id="ARBA00003330"/>
    </source>
</evidence>
<dbReference type="InterPro" id="IPR000866">
    <property type="entry name" value="AhpC/TSA"/>
</dbReference>
<feature type="compositionally biased region" description="Basic residues" evidence="13">
    <location>
        <begin position="35"/>
        <end position="50"/>
    </location>
</feature>
<protein>
    <recommendedName>
        <fullName evidence="3">thioredoxin-dependent peroxiredoxin</fullName>
        <ecNumber evidence="3">1.11.1.24</ecNumber>
    </recommendedName>
    <alternativeName>
        <fullName evidence="9">Thioredoxin peroxidase</fullName>
    </alternativeName>
    <alternativeName>
        <fullName evidence="11">Thioredoxin-dependent peroxiredoxin Bcp</fullName>
    </alternativeName>
</protein>
<evidence type="ECO:0000256" key="6">
    <source>
        <dbReference type="ARBA" id="ARBA00023002"/>
    </source>
</evidence>
<keyword evidence="16" id="KW-1185">Reference proteome</keyword>
<feature type="region of interest" description="Disordered" evidence="13">
    <location>
        <begin position="18"/>
        <end position="91"/>
    </location>
</feature>
<comment type="function">
    <text evidence="1">Thiol-specific peroxidase that catalyzes the reduction of hydrogen peroxide and organic hydroperoxides to water and alcohols, respectively. Plays a role in cell protection against oxidative stress by detoxifying peroxides and as sensor of hydrogen peroxide-mediated signaling events.</text>
</comment>
<dbReference type="GO" id="GO:0034599">
    <property type="term" value="P:cellular response to oxidative stress"/>
    <property type="evidence" value="ECO:0007669"/>
    <property type="project" value="TreeGrafter"/>
</dbReference>
<keyword evidence="4" id="KW-0575">Peroxidase</keyword>
<evidence type="ECO:0000256" key="4">
    <source>
        <dbReference type="ARBA" id="ARBA00022559"/>
    </source>
</evidence>
<dbReference type="EMBL" id="CP031417">
    <property type="protein sequence ID" value="AXK83911.1"/>
    <property type="molecule type" value="Genomic_DNA"/>
</dbReference>
<proteinExistence type="inferred from homology"/>
<gene>
    <name evidence="15" type="ORF">DW352_07665</name>
</gene>
<dbReference type="GO" id="GO:0008379">
    <property type="term" value="F:thioredoxin peroxidase activity"/>
    <property type="evidence" value="ECO:0007669"/>
    <property type="project" value="TreeGrafter"/>
</dbReference>
<evidence type="ECO:0000259" key="14">
    <source>
        <dbReference type="PROSITE" id="PS51352"/>
    </source>
</evidence>
<dbReference type="CDD" id="cd03017">
    <property type="entry name" value="PRX_BCP"/>
    <property type="match status" value="1"/>
</dbReference>
<keyword evidence="8" id="KW-0676">Redox-active center</keyword>
<evidence type="ECO:0000313" key="16">
    <source>
        <dbReference type="Proteomes" id="UP000254889"/>
    </source>
</evidence>
<dbReference type="EC" id="1.11.1.24" evidence="3"/>
<dbReference type="InterPro" id="IPR050924">
    <property type="entry name" value="Peroxiredoxin_BCP/PrxQ"/>
</dbReference>
<comment type="similarity">
    <text evidence="10">Belongs to the peroxiredoxin family. BCP/PrxQ subfamily.</text>
</comment>
<feature type="compositionally biased region" description="Basic residues" evidence="13">
    <location>
        <begin position="58"/>
        <end position="67"/>
    </location>
</feature>
<keyword evidence="7" id="KW-1015">Disulfide bond</keyword>
<dbReference type="PANTHER" id="PTHR42801">
    <property type="entry name" value="THIOREDOXIN-DEPENDENT PEROXIDE REDUCTASE"/>
    <property type="match status" value="1"/>
</dbReference>
<sequence length="230" mass="25239">MRGLLAPVSLLPAFHALRSDRSGPTKAPAPCTRMTARRSPRPVAPQRRKWHADIDRRKATKGRRMAKKSKDGKHLADELEPGEKAPAFTLPRDGGGTVSLKDFKGRNLVLYFYPKANTPGCTKESIAFSKLRAAFAKADTEILGVSADPVAAQDKFRDKHQLTIPLASDEAKEMLAAYGAWGEKSLYGRKFMGVIRKTLLIDKTGRIAKVWPKVKVEGHADDVLAAARAL</sequence>
<feature type="domain" description="Thioredoxin" evidence="14">
    <location>
        <begin position="79"/>
        <end position="230"/>
    </location>
</feature>
<evidence type="ECO:0000313" key="15">
    <source>
        <dbReference type="EMBL" id="AXK83911.1"/>
    </source>
</evidence>
<dbReference type="Pfam" id="PF00578">
    <property type="entry name" value="AhpC-TSA"/>
    <property type="match status" value="1"/>
</dbReference>
<keyword evidence="5" id="KW-0049">Antioxidant</keyword>
<keyword evidence="6" id="KW-0560">Oxidoreductase</keyword>
<dbReference type="FunFam" id="3.40.30.10:FF:000007">
    <property type="entry name" value="Thioredoxin-dependent thiol peroxidase"/>
    <property type="match status" value="1"/>
</dbReference>
<evidence type="ECO:0000256" key="9">
    <source>
        <dbReference type="ARBA" id="ARBA00032824"/>
    </source>
</evidence>
<dbReference type="SUPFAM" id="SSF52833">
    <property type="entry name" value="Thioredoxin-like"/>
    <property type="match status" value="1"/>
</dbReference>
<comment type="catalytic activity">
    <reaction evidence="12">
        <text>a hydroperoxide + [thioredoxin]-dithiol = an alcohol + [thioredoxin]-disulfide + H2O</text>
        <dbReference type="Rhea" id="RHEA:62620"/>
        <dbReference type="Rhea" id="RHEA-COMP:10698"/>
        <dbReference type="Rhea" id="RHEA-COMP:10700"/>
        <dbReference type="ChEBI" id="CHEBI:15377"/>
        <dbReference type="ChEBI" id="CHEBI:29950"/>
        <dbReference type="ChEBI" id="CHEBI:30879"/>
        <dbReference type="ChEBI" id="CHEBI:35924"/>
        <dbReference type="ChEBI" id="CHEBI:50058"/>
        <dbReference type="EC" id="1.11.1.24"/>
    </reaction>
</comment>
<organism evidence="15 16">
    <name type="scientific">Pseudolabrys taiwanensis</name>
    <dbReference type="NCBI Taxonomy" id="331696"/>
    <lineage>
        <taxon>Bacteria</taxon>
        <taxon>Pseudomonadati</taxon>
        <taxon>Pseudomonadota</taxon>
        <taxon>Alphaproteobacteria</taxon>
        <taxon>Hyphomicrobiales</taxon>
        <taxon>Xanthobacteraceae</taxon>
        <taxon>Pseudolabrys</taxon>
    </lineage>
</organism>
<dbReference type="PANTHER" id="PTHR42801:SF4">
    <property type="entry name" value="AHPC_TSA FAMILY PROTEIN"/>
    <property type="match status" value="1"/>
</dbReference>
<name>A0A346A414_9HYPH</name>
<evidence type="ECO:0000256" key="13">
    <source>
        <dbReference type="SAM" id="MobiDB-lite"/>
    </source>
</evidence>
<dbReference type="InterPro" id="IPR036249">
    <property type="entry name" value="Thioredoxin-like_sf"/>
</dbReference>
<dbReference type="Proteomes" id="UP000254889">
    <property type="component" value="Chromosome"/>
</dbReference>
<feature type="compositionally biased region" description="Basic and acidic residues" evidence="13">
    <location>
        <begin position="68"/>
        <end position="83"/>
    </location>
</feature>
<dbReference type="GO" id="GO:0005737">
    <property type="term" value="C:cytoplasm"/>
    <property type="evidence" value="ECO:0007669"/>
    <property type="project" value="TreeGrafter"/>
</dbReference>
<dbReference type="PROSITE" id="PS51352">
    <property type="entry name" value="THIOREDOXIN_2"/>
    <property type="match status" value="1"/>
</dbReference>
<dbReference type="AlphaFoldDB" id="A0A346A414"/>
<dbReference type="Gene3D" id="3.40.30.10">
    <property type="entry name" value="Glutaredoxin"/>
    <property type="match status" value="1"/>
</dbReference>
<evidence type="ECO:0000256" key="3">
    <source>
        <dbReference type="ARBA" id="ARBA00013017"/>
    </source>
</evidence>
<evidence type="ECO:0000256" key="5">
    <source>
        <dbReference type="ARBA" id="ARBA00022862"/>
    </source>
</evidence>
<evidence type="ECO:0000256" key="10">
    <source>
        <dbReference type="ARBA" id="ARBA00038489"/>
    </source>
</evidence>
<reference evidence="15 16" key="1">
    <citation type="submission" date="2018-07" db="EMBL/GenBank/DDBJ databases">
        <authorList>
            <person name="Quirk P.G."/>
            <person name="Krulwich T.A."/>
        </authorList>
    </citation>
    <scope>NUCLEOTIDE SEQUENCE [LARGE SCALE GENOMIC DNA]</scope>
    <source>
        <strain evidence="15 16">CC-BB4</strain>
    </source>
</reference>
<dbReference type="InterPro" id="IPR013766">
    <property type="entry name" value="Thioredoxin_domain"/>
</dbReference>
<evidence type="ECO:0000256" key="11">
    <source>
        <dbReference type="ARBA" id="ARBA00042639"/>
    </source>
</evidence>
<dbReference type="OrthoDB" id="9812811at2"/>